<dbReference type="OrthoDB" id="5082740at2"/>
<comment type="caution">
    <text evidence="3">The sequence shown here is derived from an EMBL/GenBank/DDBJ whole genome shotgun (WGS) entry which is preliminary data.</text>
</comment>
<protein>
    <recommendedName>
        <fullName evidence="5">LppP/LprE lipoprotein</fullName>
    </recommendedName>
</protein>
<dbReference type="AlphaFoldDB" id="A0A498C4M4"/>
<evidence type="ECO:0000313" key="3">
    <source>
        <dbReference type="EMBL" id="RLK49426.1"/>
    </source>
</evidence>
<organism evidence="3 4">
    <name type="scientific">Microbacterium telephonicum</name>
    <dbReference type="NCBI Taxonomy" id="1714841"/>
    <lineage>
        <taxon>Bacteria</taxon>
        <taxon>Bacillati</taxon>
        <taxon>Actinomycetota</taxon>
        <taxon>Actinomycetes</taxon>
        <taxon>Micrococcales</taxon>
        <taxon>Microbacteriaceae</taxon>
        <taxon>Microbacterium</taxon>
    </lineage>
</organism>
<keyword evidence="2" id="KW-0732">Signal</keyword>
<name>A0A498C4M4_9MICO</name>
<evidence type="ECO:0000313" key="4">
    <source>
        <dbReference type="Proteomes" id="UP000273158"/>
    </source>
</evidence>
<evidence type="ECO:0000256" key="1">
    <source>
        <dbReference type="SAM" id="MobiDB-lite"/>
    </source>
</evidence>
<feature type="signal peptide" evidence="2">
    <location>
        <begin position="1"/>
        <end position="25"/>
    </location>
</feature>
<keyword evidence="4" id="KW-1185">Reference proteome</keyword>
<feature type="chain" id="PRO_5038556682" description="LppP/LprE lipoprotein" evidence="2">
    <location>
        <begin position="26"/>
        <end position="193"/>
    </location>
</feature>
<sequence>MPSLPRLVLAAAASAVLVGSLAACATTAPAPAETAGSPTPSVSAIGPTSTPTATSTAVAAGDLTCDTLIAADTLAQFEAQKWTSQQGAFAIGDVEYDDGIACTWGDFTVASGNVIIFGWAPIDADEATAARAALQAEGWRIEEGPDGDYLTEDPNQSLTLDENGYGMTYLFGDGWVTMADTKQNLLLIERPAS</sequence>
<dbReference type="Proteomes" id="UP000273158">
    <property type="component" value="Unassembled WGS sequence"/>
</dbReference>
<dbReference type="EMBL" id="RCDB01000002">
    <property type="protein sequence ID" value="RLK49426.1"/>
    <property type="molecule type" value="Genomic_DNA"/>
</dbReference>
<dbReference type="RefSeq" id="WP_121058651.1">
    <property type="nucleotide sequence ID" value="NZ_RCDB01000002.1"/>
</dbReference>
<dbReference type="PROSITE" id="PS51257">
    <property type="entry name" value="PROKAR_LIPOPROTEIN"/>
    <property type="match status" value="1"/>
</dbReference>
<reference evidence="3 4" key="1">
    <citation type="journal article" date="2015" name="Stand. Genomic Sci.">
        <title>Genomic Encyclopedia of Bacterial and Archaeal Type Strains, Phase III: the genomes of soil and plant-associated and newly described type strains.</title>
        <authorList>
            <person name="Whitman W.B."/>
            <person name="Woyke T."/>
            <person name="Klenk H.P."/>
            <person name="Zhou Y."/>
            <person name="Lilburn T.G."/>
            <person name="Beck B.J."/>
            <person name="De Vos P."/>
            <person name="Vandamme P."/>
            <person name="Eisen J.A."/>
            <person name="Garrity G."/>
            <person name="Hugenholtz P."/>
            <person name="Kyrpides N.C."/>
        </authorList>
    </citation>
    <scope>NUCLEOTIDE SEQUENCE [LARGE SCALE GENOMIC DNA]</scope>
    <source>
        <strain evidence="3 4">S2T63</strain>
    </source>
</reference>
<accession>A0A498C4M4</accession>
<proteinExistence type="predicted"/>
<evidence type="ECO:0008006" key="5">
    <source>
        <dbReference type="Google" id="ProtNLM"/>
    </source>
</evidence>
<feature type="region of interest" description="Disordered" evidence="1">
    <location>
        <begin position="30"/>
        <end position="53"/>
    </location>
</feature>
<evidence type="ECO:0000256" key="2">
    <source>
        <dbReference type="SAM" id="SignalP"/>
    </source>
</evidence>
<gene>
    <name evidence="3" type="ORF">C7474_1575</name>
</gene>